<dbReference type="AlphaFoldDB" id="A0A8X7QM86"/>
<feature type="domain" description="RRM" evidence="4">
    <location>
        <begin position="18"/>
        <end position="101"/>
    </location>
</feature>
<keyword evidence="1 2" id="KW-0694">RNA-binding</keyword>
<feature type="region of interest" description="Disordered" evidence="3">
    <location>
        <begin position="192"/>
        <end position="327"/>
    </location>
</feature>
<accession>A0A8X7QM86</accession>
<dbReference type="PANTHER" id="PTHR11176">
    <property type="entry name" value="BOULE-RELATED"/>
    <property type="match status" value="1"/>
</dbReference>
<evidence type="ECO:0000259" key="4">
    <source>
        <dbReference type="PROSITE" id="PS50102"/>
    </source>
</evidence>
<sequence>MSQPNNNSNNNGDDKKYKKIFVGGLAWRVTADGLRSFFQERYGEVLEANVVSETLPGGNLKSKGYGFVTFRDAESANRACQPPYPEIEGRQTNINLAYLKAKNNPNHSNQTGLLQQAGPSHQYQHGPSNQMTWHQYHNGWFNQVDWQQYPPFYRNPNFPQVYWGSYYYYGAYRHMYDVQHYPCPSTVNLHQTNGVRPPGMSQPPRGPILKELPDTSPEAVSTADVVSKDNNEEVDTETYSGVDQPKVKDQEPEISEQDNDSKQKGNDQEGEINGQENGIKQDAEDQEGEINGQDNDIKQDVKDEEEKIVSGEDDDTKQGAGVTNQPCCGIKVTLPIETVCEEKSEEKTQDMEAGLITKKKEADKNA</sequence>
<dbReference type="Gene3D" id="3.30.70.330">
    <property type="match status" value="1"/>
</dbReference>
<dbReference type="GO" id="GO:0003723">
    <property type="term" value="F:RNA binding"/>
    <property type="evidence" value="ECO:0007669"/>
    <property type="project" value="UniProtKB-UniRule"/>
</dbReference>
<evidence type="ECO:0000256" key="2">
    <source>
        <dbReference type="PROSITE-ProRule" id="PRU00176"/>
    </source>
</evidence>
<dbReference type="SMART" id="SM00360">
    <property type="entry name" value="RRM"/>
    <property type="match status" value="1"/>
</dbReference>
<evidence type="ECO:0000256" key="3">
    <source>
        <dbReference type="SAM" id="MobiDB-lite"/>
    </source>
</evidence>
<comment type="caution">
    <text evidence="5">The sequence shown here is derived from an EMBL/GenBank/DDBJ whole genome shotgun (WGS) entry which is preliminary data.</text>
</comment>
<reference evidence="5 6" key="1">
    <citation type="submission" date="2020-02" db="EMBL/GenBank/DDBJ databases">
        <authorList>
            <person name="Ma Q."/>
            <person name="Huang Y."/>
            <person name="Song X."/>
            <person name="Pei D."/>
        </authorList>
    </citation>
    <scope>NUCLEOTIDE SEQUENCE [LARGE SCALE GENOMIC DNA]</scope>
    <source>
        <strain evidence="5">Sxm20200214</strain>
        <tissue evidence="5">Leaf</tissue>
    </source>
</reference>
<protein>
    <recommendedName>
        <fullName evidence="4">RRM domain-containing protein</fullName>
    </recommendedName>
</protein>
<evidence type="ECO:0000256" key="1">
    <source>
        <dbReference type="ARBA" id="ARBA00022884"/>
    </source>
</evidence>
<feature type="region of interest" description="Disordered" evidence="3">
    <location>
        <begin position="343"/>
        <end position="366"/>
    </location>
</feature>
<dbReference type="Pfam" id="PF00076">
    <property type="entry name" value="RRM_1"/>
    <property type="match status" value="1"/>
</dbReference>
<evidence type="ECO:0000313" key="5">
    <source>
        <dbReference type="EMBL" id="KAG2272678.1"/>
    </source>
</evidence>
<dbReference type="SUPFAM" id="SSF54928">
    <property type="entry name" value="RNA-binding domain, RBD"/>
    <property type="match status" value="1"/>
</dbReference>
<feature type="compositionally biased region" description="Basic and acidic residues" evidence="3">
    <location>
        <begin position="295"/>
        <end position="310"/>
    </location>
</feature>
<dbReference type="OrthoDB" id="439808at2759"/>
<dbReference type="EMBL" id="JAAMPC010000013">
    <property type="protein sequence ID" value="KAG2272678.1"/>
    <property type="molecule type" value="Genomic_DNA"/>
</dbReference>
<dbReference type="InterPro" id="IPR012677">
    <property type="entry name" value="Nucleotide-bd_a/b_plait_sf"/>
</dbReference>
<proteinExistence type="predicted"/>
<organism evidence="5 6">
    <name type="scientific">Brassica carinata</name>
    <name type="common">Ethiopian mustard</name>
    <name type="synonym">Abyssinian cabbage</name>
    <dbReference type="NCBI Taxonomy" id="52824"/>
    <lineage>
        <taxon>Eukaryota</taxon>
        <taxon>Viridiplantae</taxon>
        <taxon>Streptophyta</taxon>
        <taxon>Embryophyta</taxon>
        <taxon>Tracheophyta</taxon>
        <taxon>Spermatophyta</taxon>
        <taxon>Magnoliopsida</taxon>
        <taxon>eudicotyledons</taxon>
        <taxon>Gunneridae</taxon>
        <taxon>Pentapetalae</taxon>
        <taxon>rosids</taxon>
        <taxon>malvids</taxon>
        <taxon>Brassicales</taxon>
        <taxon>Brassicaceae</taxon>
        <taxon>Brassiceae</taxon>
        <taxon>Brassica</taxon>
    </lineage>
</organism>
<dbReference type="InterPro" id="IPR035979">
    <property type="entry name" value="RBD_domain_sf"/>
</dbReference>
<dbReference type="PROSITE" id="PS50102">
    <property type="entry name" value="RRM"/>
    <property type="match status" value="1"/>
</dbReference>
<dbReference type="Proteomes" id="UP000886595">
    <property type="component" value="Unassembled WGS sequence"/>
</dbReference>
<dbReference type="InterPro" id="IPR000504">
    <property type="entry name" value="RRM_dom"/>
</dbReference>
<name>A0A8X7QM86_BRACI</name>
<keyword evidence="6" id="KW-1185">Reference proteome</keyword>
<evidence type="ECO:0000313" key="6">
    <source>
        <dbReference type="Proteomes" id="UP000886595"/>
    </source>
</evidence>
<gene>
    <name evidence="5" type="ORF">Bca52824_067233</name>
</gene>